<dbReference type="Gene3D" id="3.40.190.10">
    <property type="entry name" value="Periplasmic binding protein-like II"/>
    <property type="match status" value="1"/>
</dbReference>
<sequence>MRTTTRHLTSFAIAGVITTAGAVHAAELPPSMIWTSYDVGSAGYAEASAIADAFGREYDTRVRIQPSGSAIGRLQPVLQGRADFGYLATETYFATEGTHDFASRRWGPQDLRVVAGRPSSFAMPTAADAGIREIADAAGKRIAYVAGNPSTSVKCDALLAAGGLSRDDVEVVMFPTYGAAMSSMAQNEADATCALTTTSQLYELEQSPRGIHWVGIPPEDEEAWARIRDVAPFFQPFAETVGAGISDENPVNTMAYKYPLIVTTANKGTTE</sequence>
<keyword evidence="3 4" id="KW-0732">Signal</keyword>
<protein>
    <submittedName>
        <fullName evidence="5">TAXI family TRAP transporter solute-binding subunit</fullName>
    </submittedName>
</protein>
<accession>A0A5R8MH79</accession>
<feature type="signal peptide" evidence="4">
    <location>
        <begin position="1"/>
        <end position="25"/>
    </location>
</feature>
<evidence type="ECO:0000313" key="5">
    <source>
        <dbReference type="EMBL" id="TLF50567.1"/>
    </source>
</evidence>
<comment type="similarity">
    <text evidence="2">Belongs to the bacterial solute-binding protein SsuA/TauA family.</text>
</comment>
<dbReference type="InterPro" id="IPR011852">
    <property type="entry name" value="TRAP_TAXI"/>
</dbReference>
<name>A0A5R8MH79_9GAMM</name>
<dbReference type="Proteomes" id="UP000306973">
    <property type="component" value="Unassembled WGS sequence"/>
</dbReference>
<dbReference type="SUPFAM" id="SSF53850">
    <property type="entry name" value="Periplasmic binding protein-like II"/>
    <property type="match status" value="1"/>
</dbReference>
<evidence type="ECO:0000256" key="3">
    <source>
        <dbReference type="ARBA" id="ARBA00022729"/>
    </source>
</evidence>
<evidence type="ECO:0000256" key="4">
    <source>
        <dbReference type="SAM" id="SignalP"/>
    </source>
</evidence>
<dbReference type="NCBIfam" id="TIGR02122">
    <property type="entry name" value="TRAP_TAXI"/>
    <property type="match status" value="1"/>
</dbReference>
<reference evidence="5 6" key="1">
    <citation type="journal article" date="2007" name="Int. J. Syst. Evol. Microbiol.">
        <title>Halomonas saccharevitans sp. nov., Halomonas arcis sp. nov. and Halomonas subterranea sp. nov., halophilic bacteria isolated from hypersaline environments of China.</title>
        <authorList>
            <person name="Xu X.W."/>
            <person name="Wu Y.H."/>
            <person name="Zhou Z."/>
            <person name="Wang C.S."/>
            <person name="Zhou Y.G."/>
            <person name="Zhang H.B."/>
            <person name="Wang Y."/>
            <person name="Wu M."/>
        </authorList>
    </citation>
    <scope>NUCLEOTIDE SEQUENCE [LARGE SCALE GENOMIC DNA]</scope>
    <source>
        <strain evidence="5 6">TBZ3</strain>
    </source>
</reference>
<dbReference type="PANTHER" id="PTHR30024:SF47">
    <property type="entry name" value="TAURINE-BINDING PERIPLASMIC PROTEIN"/>
    <property type="match status" value="1"/>
</dbReference>
<dbReference type="RefSeq" id="WP_138181215.1">
    <property type="nucleotide sequence ID" value="NZ_VBUI01000012.1"/>
</dbReference>
<dbReference type="PANTHER" id="PTHR30024">
    <property type="entry name" value="ALIPHATIC SULFONATES-BINDING PROTEIN-RELATED"/>
    <property type="match status" value="1"/>
</dbReference>
<dbReference type="AlphaFoldDB" id="A0A5R8MH79"/>
<dbReference type="GO" id="GO:0042918">
    <property type="term" value="P:alkanesulfonate transmembrane transport"/>
    <property type="evidence" value="ECO:0007669"/>
    <property type="project" value="TreeGrafter"/>
</dbReference>
<dbReference type="GO" id="GO:0042597">
    <property type="term" value="C:periplasmic space"/>
    <property type="evidence" value="ECO:0007669"/>
    <property type="project" value="UniProtKB-SubCell"/>
</dbReference>
<organism evidence="5 6">
    <name type="scientific">Halomonas urmiana</name>
    <dbReference type="NCBI Taxonomy" id="490901"/>
    <lineage>
        <taxon>Bacteria</taxon>
        <taxon>Pseudomonadati</taxon>
        <taxon>Pseudomonadota</taxon>
        <taxon>Gammaproteobacteria</taxon>
        <taxon>Oceanospirillales</taxon>
        <taxon>Halomonadaceae</taxon>
        <taxon>Halomonas</taxon>
    </lineage>
</organism>
<keyword evidence="6" id="KW-1185">Reference proteome</keyword>
<evidence type="ECO:0000313" key="6">
    <source>
        <dbReference type="Proteomes" id="UP000306973"/>
    </source>
</evidence>
<dbReference type="EMBL" id="VBUI01000012">
    <property type="protein sequence ID" value="TLF50567.1"/>
    <property type="molecule type" value="Genomic_DNA"/>
</dbReference>
<dbReference type="Pfam" id="PF16868">
    <property type="entry name" value="NMT1_3"/>
    <property type="match status" value="1"/>
</dbReference>
<gene>
    <name evidence="5" type="ORF">FEI13_09060</name>
</gene>
<feature type="chain" id="PRO_5024320030" evidence="4">
    <location>
        <begin position="26"/>
        <end position="271"/>
    </location>
</feature>
<proteinExistence type="inferred from homology"/>
<dbReference type="OrthoDB" id="9776669at2"/>
<evidence type="ECO:0000256" key="1">
    <source>
        <dbReference type="ARBA" id="ARBA00004418"/>
    </source>
</evidence>
<comment type="subcellular location">
    <subcellularLocation>
        <location evidence="1">Periplasm</location>
    </subcellularLocation>
</comment>
<comment type="caution">
    <text evidence="5">The sequence shown here is derived from an EMBL/GenBank/DDBJ whole genome shotgun (WGS) entry which is preliminary data.</text>
</comment>
<evidence type="ECO:0000256" key="2">
    <source>
        <dbReference type="ARBA" id="ARBA00010742"/>
    </source>
</evidence>